<evidence type="ECO:0000313" key="10">
    <source>
        <dbReference type="EMBL" id="ACB74874.1"/>
    </source>
</evidence>
<evidence type="ECO:0000256" key="4">
    <source>
        <dbReference type="ARBA" id="ARBA00034521"/>
    </source>
</evidence>
<dbReference type="InterPro" id="IPR025714">
    <property type="entry name" value="Methyltranfer_dom"/>
</dbReference>
<dbReference type="RefSeq" id="WP_012374412.1">
    <property type="nucleotide sequence ID" value="NC_010571.1"/>
</dbReference>
<proteinExistence type="inferred from homology"/>
<dbReference type="SUPFAM" id="SSF53335">
    <property type="entry name" value="S-adenosyl-L-methionine-dependent methyltransferases"/>
    <property type="match status" value="1"/>
</dbReference>
<dbReference type="PANTHER" id="PTHR43675">
    <property type="entry name" value="ARSENITE METHYLTRANSFERASE"/>
    <property type="match status" value="1"/>
</dbReference>
<comment type="similarity">
    <text evidence="3">Belongs to the methyltransferase superfamily. Arsenite methyltransferase family.</text>
</comment>
<reference evidence="10 11" key="1">
    <citation type="journal article" date="2011" name="J. Bacteriol.">
        <title>Genome sequence of the verrucomicrobium Opitutus terrae PB90-1, an abundant inhabitant of rice paddy soil ecosystems.</title>
        <authorList>
            <person name="van Passel M.W."/>
            <person name="Kant R."/>
            <person name="Palva A."/>
            <person name="Copeland A."/>
            <person name="Lucas S."/>
            <person name="Lapidus A."/>
            <person name="Glavina del Rio T."/>
            <person name="Pitluck S."/>
            <person name="Goltsman E."/>
            <person name="Clum A."/>
            <person name="Sun H."/>
            <person name="Schmutz J."/>
            <person name="Larimer F.W."/>
            <person name="Land M.L."/>
            <person name="Hauser L."/>
            <person name="Kyrpides N."/>
            <person name="Mikhailova N."/>
            <person name="Richardson P.P."/>
            <person name="Janssen P.H."/>
            <person name="de Vos W.M."/>
            <person name="Smidt H."/>
        </authorList>
    </citation>
    <scope>NUCLEOTIDE SEQUENCE [LARGE SCALE GENOMIC DNA]</scope>
    <source>
        <strain evidence="11">DSM 11246 / JCM 15787 / PB90-1</strain>
    </source>
</reference>
<keyword evidence="1 10" id="KW-0808">Transferase</keyword>
<dbReference type="InterPro" id="IPR029063">
    <property type="entry name" value="SAM-dependent_MTases_sf"/>
</dbReference>
<keyword evidence="2" id="KW-0949">S-adenosyl-L-methionine</keyword>
<evidence type="ECO:0000256" key="6">
    <source>
        <dbReference type="ARBA" id="ARBA00047941"/>
    </source>
</evidence>
<comment type="catalytic activity">
    <reaction evidence="6">
        <text>arsenic triglutathione + [thioredoxin]-dithiol + S-adenosyl-L-methionine + 2 H2O = methylarsonous acid + [thioredoxin]-disulfide + 3 glutathione + S-adenosyl-L-homocysteine + H(+)</text>
        <dbReference type="Rhea" id="RHEA:69460"/>
        <dbReference type="Rhea" id="RHEA-COMP:10698"/>
        <dbReference type="Rhea" id="RHEA-COMP:10700"/>
        <dbReference type="ChEBI" id="CHEBI:15377"/>
        <dbReference type="ChEBI" id="CHEBI:15378"/>
        <dbReference type="ChEBI" id="CHEBI:17826"/>
        <dbReference type="ChEBI" id="CHEBI:29950"/>
        <dbReference type="ChEBI" id="CHEBI:50058"/>
        <dbReference type="ChEBI" id="CHEBI:57856"/>
        <dbReference type="ChEBI" id="CHEBI:57925"/>
        <dbReference type="ChEBI" id="CHEBI:59789"/>
        <dbReference type="ChEBI" id="CHEBI:183640"/>
        <dbReference type="EC" id="2.1.1.137"/>
    </reaction>
</comment>
<dbReference type="PANTHER" id="PTHR43675:SF8">
    <property type="entry name" value="ARSENITE METHYLTRANSFERASE"/>
    <property type="match status" value="1"/>
</dbReference>
<evidence type="ECO:0000256" key="5">
    <source>
        <dbReference type="ARBA" id="ARBA00034545"/>
    </source>
</evidence>
<dbReference type="Gene3D" id="3.40.50.150">
    <property type="entry name" value="Vaccinia Virus protein VP39"/>
    <property type="match status" value="1"/>
</dbReference>
<dbReference type="HOGENOM" id="CLU_052868_1_1_0"/>
<organism evidence="10 11">
    <name type="scientific">Opitutus terrae (strain DSM 11246 / JCM 15787 / PB90-1)</name>
    <dbReference type="NCBI Taxonomy" id="452637"/>
    <lineage>
        <taxon>Bacteria</taxon>
        <taxon>Pseudomonadati</taxon>
        <taxon>Verrucomicrobiota</taxon>
        <taxon>Opitutia</taxon>
        <taxon>Opitutales</taxon>
        <taxon>Opitutaceae</taxon>
        <taxon>Opitutus</taxon>
    </lineage>
</organism>
<accession>B1ZTU1</accession>
<dbReference type="STRING" id="452637.Oter_1590"/>
<evidence type="ECO:0000256" key="7">
    <source>
        <dbReference type="ARBA" id="ARBA00047943"/>
    </source>
</evidence>
<dbReference type="Pfam" id="PF13847">
    <property type="entry name" value="Methyltransf_31"/>
    <property type="match status" value="1"/>
</dbReference>
<dbReference type="eggNOG" id="COG2226">
    <property type="taxonomic scope" value="Bacteria"/>
</dbReference>
<evidence type="ECO:0000256" key="8">
    <source>
        <dbReference type="ARBA" id="ARBA00048428"/>
    </source>
</evidence>
<dbReference type="CDD" id="cd02440">
    <property type="entry name" value="AdoMet_MTases"/>
    <property type="match status" value="1"/>
</dbReference>
<dbReference type="EC" id="2.1.1.137" evidence="4"/>
<dbReference type="GO" id="GO:0030791">
    <property type="term" value="F:arsenite methyltransferase activity"/>
    <property type="evidence" value="ECO:0007669"/>
    <property type="project" value="UniProtKB-EC"/>
</dbReference>
<keyword evidence="11" id="KW-1185">Reference proteome</keyword>
<dbReference type="OrthoDB" id="9797252at2"/>
<evidence type="ECO:0000259" key="9">
    <source>
        <dbReference type="Pfam" id="PF13847"/>
    </source>
</evidence>
<dbReference type="NCBIfam" id="NF008823">
    <property type="entry name" value="PRK11873.1"/>
    <property type="match status" value="1"/>
</dbReference>
<keyword evidence="10" id="KW-0489">Methyltransferase</keyword>
<dbReference type="KEGG" id="ote:Oter_1590"/>
<dbReference type="EMBL" id="CP001032">
    <property type="protein sequence ID" value="ACB74874.1"/>
    <property type="molecule type" value="Genomic_DNA"/>
</dbReference>
<gene>
    <name evidence="10" type="ordered locus">Oter_1590</name>
</gene>
<feature type="domain" description="Methyltransferase" evidence="9">
    <location>
        <begin position="81"/>
        <end position="226"/>
    </location>
</feature>
<comment type="catalytic activity">
    <reaction evidence="7">
        <text>arsenic triglutathione + 2 [thioredoxin]-dithiol + 2 S-adenosyl-L-methionine + H2O = dimethylarsinous acid + 2 [thioredoxin]-disulfide + 3 glutathione + 2 S-adenosyl-L-homocysteine + 2 H(+)</text>
        <dbReference type="Rhea" id="RHEA:69464"/>
        <dbReference type="Rhea" id="RHEA-COMP:10698"/>
        <dbReference type="Rhea" id="RHEA-COMP:10700"/>
        <dbReference type="ChEBI" id="CHEBI:15377"/>
        <dbReference type="ChEBI" id="CHEBI:15378"/>
        <dbReference type="ChEBI" id="CHEBI:23808"/>
        <dbReference type="ChEBI" id="CHEBI:29950"/>
        <dbReference type="ChEBI" id="CHEBI:50058"/>
        <dbReference type="ChEBI" id="CHEBI:57856"/>
        <dbReference type="ChEBI" id="CHEBI:57925"/>
        <dbReference type="ChEBI" id="CHEBI:59789"/>
        <dbReference type="ChEBI" id="CHEBI:183640"/>
        <dbReference type="EC" id="2.1.1.137"/>
    </reaction>
</comment>
<protein>
    <recommendedName>
        <fullName evidence="5">Arsenite methyltransferase</fullName>
        <ecNumber evidence="4">2.1.1.137</ecNumber>
    </recommendedName>
</protein>
<evidence type="ECO:0000256" key="1">
    <source>
        <dbReference type="ARBA" id="ARBA00022679"/>
    </source>
</evidence>
<sequence length="267" mass="27964">MAETILPDIEQIRNFVRERYGAIAEQADETCGCSATGCCGGTKENYGEKLGYSAEQLAAAPAGSDLGLGCGNPLAIASIRPGETVLDLGSGAGFDCFLAARQLNGTGRVIGVDMTPAMITKARANAAKSGFANVEFRLGEIEALPVADTSVDLILSNCVINLSPEKARVFREAFRVLQPGGRLAIADVVALKPLPAEMKAKLSSIGACVGGATLVDELRQLLTAAGFERIEIVPKESSRAYIAQWTDDASAADFVVSAFITAYKAQK</sequence>
<evidence type="ECO:0000313" key="11">
    <source>
        <dbReference type="Proteomes" id="UP000007013"/>
    </source>
</evidence>
<evidence type="ECO:0000256" key="3">
    <source>
        <dbReference type="ARBA" id="ARBA00034487"/>
    </source>
</evidence>
<dbReference type="InterPro" id="IPR026669">
    <property type="entry name" value="Arsenite_MeTrfase-like"/>
</dbReference>
<evidence type="ECO:0000256" key="2">
    <source>
        <dbReference type="ARBA" id="ARBA00022691"/>
    </source>
</evidence>
<dbReference type="AlphaFoldDB" id="B1ZTU1"/>
<dbReference type="GO" id="GO:0032259">
    <property type="term" value="P:methylation"/>
    <property type="evidence" value="ECO:0007669"/>
    <property type="project" value="UniProtKB-KW"/>
</dbReference>
<dbReference type="Proteomes" id="UP000007013">
    <property type="component" value="Chromosome"/>
</dbReference>
<comment type="catalytic activity">
    <reaction evidence="8">
        <text>arsenic triglutathione + 3 [thioredoxin]-dithiol + 3 S-adenosyl-L-methionine = trimethylarsine + 3 [thioredoxin]-disulfide + 3 glutathione + 3 S-adenosyl-L-homocysteine + 3 H(+)</text>
        <dbReference type="Rhea" id="RHEA:69432"/>
        <dbReference type="Rhea" id="RHEA-COMP:10698"/>
        <dbReference type="Rhea" id="RHEA-COMP:10700"/>
        <dbReference type="ChEBI" id="CHEBI:15378"/>
        <dbReference type="ChEBI" id="CHEBI:27130"/>
        <dbReference type="ChEBI" id="CHEBI:29950"/>
        <dbReference type="ChEBI" id="CHEBI:50058"/>
        <dbReference type="ChEBI" id="CHEBI:57856"/>
        <dbReference type="ChEBI" id="CHEBI:57925"/>
        <dbReference type="ChEBI" id="CHEBI:59789"/>
        <dbReference type="ChEBI" id="CHEBI:183640"/>
        <dbReference type="EC" id="2.1.1.137"/>
    </reaction>
</comment>
<name>B1ZTU1_OPITP</name>